<evidence type="ECO:0000313" key="3">
    <source>
        <dbReference type="EMBL" id="EME60879.1"/>
    </source>
</evidence>
<dbReference type="GO" id="GO:0005737">
    <property type="term" value="C:cytoplasm"/>
    <property type="evidence" value="ECO:0007669"/>
    <property type="project" value="TreeGrafter"/>
</dbReference>
<dbReference type="PANTHER" id="PTHR13774:SF39">
    <property type="entry name" value="BIOSYNTHESIS PROTEIN, PUTATIVE-RELATED"/>
    <property type="match status" value="1"/>
</dbReference>
<dbReference type="SUPFAM" id="SSF54506">
    <property type="entry name" value="Diaminopimelate epimerase-like"/>
    <property type="match status" value="1"/>
</dbReference>
<dbReference type="AlphaFoldDB" id="M2ZKI7"/>
<name>M2ZKI7_9PSEU</name>
<evidence type="ECO:0000313" key="4">
    <source>
        <dbReference type="Proteomes" id="UP000054226"/>
    </source>
</evidence>
<organism evidence="3 4">
    <name type="scientific">Amycolatopsis decaplanina DSM 44594</name>
    <dbReference type="NCBI Taxonomy" id="1284240"/>
    <lineage>
        <taxon>Bacteria</taxon>
        <taxon>Bacillati</taxon>
        <taxon>Actinomycetota</taxon>
        <taxon>Actinomycetes</taxon>
        <taxon>Pseudonocardiales</taxon>
        <taxon>Pseudonocardiaceae</taxon>
        <taxon>Amycolatopsis</taxon>
    </lineage>
</organism>
<dbReference type="PANTHER" id="PTHR13774">
    <property type="entry name" value="PHENAZINE BIOSYNTHESIS PROTEIN"/>
    <property type="match status" value="1"/>
</dbReference>
<dbReference type="PIRSF" id="PIRSF016184">
    <property type="entry name" value="PhzC_PhzF"/>
    <property type="match status" value="1"/>
</dbReference>
<dbReference type="InterPro" id="IPR003719">
    <property type="entry name" value="Phenazine_PhzF-like"/>
</dbReference>
<keyword evidence="4" id="KW-1185">Reference proteome</keyword>
<sequence>MEHSPGSSVTLVRACLRGGAGGSPTAVVTEDAPLTDEQRREVPAAWGASHAVFVRRPEEGLVDLRFFTSTGELPACGHGTIAALTALASRAGTERRFEATLRTGSRVFGGWCEPNGRLFTSAFDPGPVEHREPAVAEHALLSAALGFESEMRVAGIGRERVLVPVPDRAALAVVTPDMDRLRDACDRFGLLGAYVYTRPSREGTLAARMFAPSIGVPEDIANANSTACLAAFLGTAISVDMGDALGSPATITATGGEAWVGGTSLISDHL</sequence>
<protein>
    <submittedName>
        <fullName evidence="3">Epimerase PhzC/PhzF</fullName>
    </submittedName>
</protein>
<dbReference type="GO" id="GO:0016853">
    <property type="term" value="F:isomerase activity"/>
    <property type="evidence" value="ECO:0007669"/>
    <property type="project" value="UniProtKB-KW"/>
</dbReference>
<dbReference type="OrthoDB" id="9788221at2"/>
<evidence type="ECO:0000256" key="2">
    <source>
        <dbReference type="ARBA" id="ARBA00023235"/>
    </source>
</evidence>
<gene>
    <name evidence="3" type="ORF">H074_12147</name>
</gene>
<proteinExistence type="inferred from homology"/>
<dbReference type="Pfam" id="PF02567">
    <property type="entry name" value="PhzC-PhzF"/>
    <property type="match status" value="1"/>
</dbReference>
<keyword evidence="2" id="KW-0413">Isomerase</keyword>
<comment type="similarity">
    <text evidence="1">Belongs to the PhzF family.</text>
</comment>
<comment type="caution">
    <text evidence="3">The sequence shown here is derived from an EMBL/GenBank/DDBJ whole genome shotgun (WGS) entry which is preliminary data.</text>
</comment>
<dbReference type="RefSeq" id="WP_007030335.1">
    <property type="nucleotide sequence ID" value="NZ_AOHO01000047.1"/>
</dbReference>
<accession>M2ZKI7</accession>
<dbReference type="Gene3D" id="3.10.310.10">
    <property type="entry name" value="Diaminopimelate Epimerase, Chain A, domain 1"/>
    <property type="match status" value="2"/>
</dbReference>
<dbReference type="EMBL" id="AOHO01000047">
    <property type="protein sequence ID" value="EME60879.1"/>
    <property type="molecule type" value="Genomic_DNA"/>
</dbReference>
<reference evidence="3 4" key="1">
    <citation type="journal article" date="2013" name="Genome Announc.">
        <title>Draft Genome Sequence of Amycolatopsis decaplanina Strain DSM 44594T.</title>
        <authorList>
            <person name="Kaur N."/>
            <person name="Kumar S."/>
            <person name="Bala M."/>
            <person name="Raghava G.P."/>
            <person name="Mayilraj S."/>
        </authorList>
    </citation>
    <scope>NUCLEOTIDE SEQUENCE [LARGE SCALE GENOMIC DNA]</scope>
    <source>
        <strain evidence="3 4">DSM 44594</strain>
    </source>
</reference>
<dbReference type="Proteomes" id="UP000054226">
    <property type="component" value="Unassembled WGS sequence"/>
</dbReference>
<evidence type="ECO:0000256" key="1">
    <source>
        <dbReference type="ARBA" id="ARBA00008270"/>
    </source>
</evidence>
<dbReference type="PATRIC" id="fig|1284240.4.peg.2477"/>